<accession>A0ABM5KZ13</accession>
<evidence type="ECO:0000256" key="1">
    <source>
        <dbReference type="SAM" id="MobiDB-lite"/>
    </source>
</evidence>
<dbReference type="RefSeq" id="XP_050515430.1">
    <property type="nucleotide sequence ID" value="XM_050659473.1"/>
</dbReference>
<feature type="compositionally biased region" description="Polar residues" evidence="1">
    <location>
        <begin position="149"/>
        <end position="166"/>
    </location>
</feature>
<feature type="region of interest" description="Disordered" evidence="1">
    <location>
        <begin position="105"/>
        <end position="166"/>
    </location>
</feature>
<name>A0ABM5KZ13_DIAVI</name>
<evidence type="ECO:0000259" key="2">
    <source>
        <dbReference type="Pfam" id="PF25273"/>
    </source>
</evidence>
<proteinExistence type="predicted"/>
<dbReference type="PANTHER" id="PTHR10773:SF19">
    <property type="match status" value="1"/>
</dbReference>
<feature type="compositionally biased region" description="Low complexity" evidence="1">
    <location>
        <begin position="229"/>
        <end position="241"/>
    </location>
</feature>
<feature type="compositionally biased region" description="Low complexity" evidence="1">
    <location>
        <begin position="118"/>
        <end position="147"/>
    </location>
</feature>
<dbReference type="EnsemblMetazoa" id="XM_050651728.1">
    <property type="protein sequence ID" value="XP_050507685.1"/>
    <property type="gene ID" value="LOC126885243"/>
</dbReference>
<dbReference type="EnsemblMetazoa" id="XM_050659473.1">
    <property type="protein sequence ID" value="XP_050515430.1"/>
    <property type="gene ID" value="LOC126890490"/>
</dbReference>
<dbReference type="Pfam" id="PF25273">
    <property type="entry name" value="DUF7869"/>
    <property type="match status" value="1"/>
</dbReference>
<keyword evidence="4" id="KW-1185">Reference proteome</keyword>
<dbReference type="EnsemblMetazoa" id="XM_050659472.1">
    <property type="protein sequence ID" value="XP_050515429.1"/>
    <property type="gene ID" value="LOC126890490"/>
</dbReference>
<organism evidence="3 4">
    <name type="scientific">Diabrotica virgifera virgifera</name>
    <name type="common">western corn rootworm</name>
    <dbReference type="NCBI Taxonomy" id="50390"/>
    <lineage>
        <taxon>Eukaryota</taxon>
        <taxon>Metazoa</taxon>
        <taxon>Ecdysozoa</taxon>
        <taxon>Arthropoda</taxon>
        <taxon>Hexapoda</taxon>
        <taxon>Insecta</taxon>
        <taxon>Pterygota</taxon>
        <taxon>Neoptera</taxon>
        <taxon>Endopterygota</taxon>
        <taxon>Coleoptera</taxon>
        <taxon>Polyphaga</taxon>
        <taxon>Cucujiformia</taxon>
        <taxon>Chrysomeloidea</taxon>
        <taxon>Chrysomelidae</taxon>
        <taxon>Galerucinae</taxon>
        <taxon>Diabroticina</taxon>
        <taxon>Diabroticites</taxon>
        <taxon>Diabrotica</taxon>
    </lineage>
</organism>
<feature type="region of interest" description="Disordered" evidence="1">
    <location>
        <begin position="227"/>
        <end position="275"/>
    </location>
</feature>
<dbReference type="EnsemblMetazoa" id="XM_050651729.1">
    <property type="protein sequence ID" value="XP_050507686.1"/>
    <property type="gene ID" value="LOC126885243"/>
</dbReference>
<dbReference type="GeneID" id="126890490"/>
<reference evidence="3" key="1">
    <citation type="submission" date="2025-05" db="UniProtKB">
        <authorList>
            <consortium name="EnsemblMetazoa"/>
        </authorList>
    </citation>
    <scope>IDENTIFICATION</scope>
</reference>
<dbReference type="PANTHER" id="PTHR10773">
    <property type="entry name" value="DNA-DIRECTED RNA POLYMERASES I, II, AND III SUBUNIT RPABC2"/>
    <property type="match status" value="1"/>
</dbReference>
<sequence>MSSRAQKILGLVVANPVLDSKNIASDNNSTEKSNHELLSKNSFAVELQKDVNMEVKMVTESVDNFDKSVGVAVIKSQFANIQPLVPYDDTDDSLSDNEDVVTGCLTTEEGRRRRLVHSSSSSSSSSTSSSDSSDSSSSGSSDSSPSSKEPLTQRNPLTDITRNVTVNEQDTDGVVSYYRPRELKRFQNYYTSPLCTDESDADLSDADPTFINIEPKRKRNYFFEKLRPSSTSSADSSHSSSIPKKGRKRTKNPSQWKQNKIKRKRNTGKSYVSTSKTKKTIPARCLKEPCTEKCRLKCTTKINMECRYELFKKFWDLGDLGKQRAYISSSMIDIQPKYKYSNAQKPRHNNKAFHFIVNNKTIRVCKTFYKATLNISGRMIFTVQNKMNNNDFSQTDLRGRHDSHRKISPELRSAIMEHIQSIPKIESHYLRASTTKEYIDGSKNIKDLFNDFKLKQKHDNRDAGTYSIYYKLFTTEFNLSFFQPKKDQCDLCTSYNNSTADQKKDLEEKYQTHLEEKNYSRIEKFNDRSKINKNIKVVVFDLEAVLQCPRGNSSSFYYKSKLNCYNLTLTELASQEFNVAYKNVHCYFWSESEAKRGAIEIGSCVWAYLKAITEEDDDEKEVIFYSDNCCGQNKNKYITSLYLYCVQTLNIKSITHKYLIRGHTQNEADSVHSLIEKEIKKNLKSGPIYTPDQYITLIKNAKKSPPPLIVHELNFESFHDLKLLQEEWGYNYSNNTEGHTVNWNEIKVLKITKENPFSVYYKSSYKDENYREVNVRNKRKKMKQITDIELQAAYSDKQEISENKKKDLKELISKGLIPSFYAGFYNSIF</sequence>
<evidence type="ECO:0000313" key="4">
    <source>
        <dbReference type="Proteomes" id="UP001652700"/>
    </source>
</evidence>
<dbReference type="Proteomes" id="UP001652700">
    <property type="component" value="Unplaced"/>
</dbReference>
<dbReference type="InterPro" id="IPR057191">
    <property type="entry name" value="DUF7869"/>
</dbReference>
<evidence type="ECO:0000313" key="3">
    <source>
        <dbReference type="EnsemblMetazoa" id="XP_050515430.1"/>
    </source>
</evidence>
<protein>
    <recommendedName>
        <fullName evidence="2">DUF7869 domain-containing protein</fullName>
    </recommendedName>
</protein>
<dbReference type="RefSeq" id="XP_050515429.1">
    <property type="nucleotide sequence ID" value="XM_050659472.1"/>
</dbReference>
<dbReference type="GeneID" id="126885243"/>
<feature type="domain" description="DUF7869" evidence="2">
    <location>
        <begin position="604"/>
        <end position="713"/>
    </location>
</feature>
<dbReference type="RefSeq" id="XP_050507686.1">
    <property type="nucleotide sequence ID" value="XM_050651729.1"/>
</dbReference>
<dbReference type="RefSeq" id="XP_050507685.1">
    <property type="nucleotide sequence ID" value="XM_050651728.1"/>
</dbReference>